<gene>
    <name evidence="2" type="ORF">RM590_04870</name>
</gene>
<keyword evidence="1" id="KW-0732">Signal</keyword>
<dbReference type="EMBL" id="JAVREL010000002">
    <property type="protein sequence ID" value="MDT0341969.1"/>
    <property type="molecule type" value="Genomic_DNA"/>
</dbReference>
<reference evidence="3" key="1">
    <citation type="submission" date="2023-07" db="EMBL/GenBank/DDBJ databases">
        <title>30 novel species of actinomycetes from the DSMZ collection.</title>
        <authorList>
            <person name="Nouioui I."/>
        </authorList>
    </citation>
    <scope>NUCLEOTIDE SEQUENCE [LARGE SCALE GENOMIC DNA]</scope>
    <source>
        <strain evidence="3">DSM 44938</strain>
    </source>
</reference>
<comment type="caution">
    <text evidence="2">The sequence shown here is derived from an EMBL/GenBank/DDBJ whole genome shotgun (WGS) entry which is preliminary data.</text>
</comment>
<evidence type="ECO:0000313" key="3">
    <source>
        <dbReference type="Proteomes" id="UP001183246"/>
    </source>
</evidence>
<sequence length="89" mass="9184">MGTRMRALVVGTVAVAGLALGGGVAAAAPGGEGGGFRAMDYWYLHSHYATQDECVAVGEHYTSPTGGADGYECWAADNGGWDLWLIFAT</sequence>
<feature type="chain" id="PRO_5045960767" description="Secreted protein" evidence="1">
    <location>
        <begin position="28"/>
        <end position="89"/>
    </location>
</feature>
<evidence type="ECO:0008006" key="4">
    <source>
        <dbReference type="Google" id="ProtNLM"/>
    </source>
</evidence>
<proteinExistence type="predicted"/>
<protein>
    <recommendedName>
        <fullName evidence="4">Secreted protein</fullName>
    </recommendedName>
</protein>
<name>A0ABU2MLH1_9ACTN</name>
<accession>A0ABU2MLH1</accession>
<organism evidence="2 3">
    <name type="scientific">Streptomyces litchfieldiae</name>
    <dbReference type="NCBI Taxonomy" id="3075543"/>
    <lineage>
        <taxon>Bacteria</taxon>
        <taxon>Bacillati</taxon>
        <taxon>Actinomycetota</taxon>
        <taxon>Actinomycetes</taxon>
        <taxon>Kitasatosporales</taxon>
        <taxon>Streptomycetaceae</taxon>
        <taxon>Streptomyces</taxon>
    </lineage>
</organism>
<dbReference type="Proteomes" id="UP001183246">
    <property type="component" value="Unassembled WGS sequence"/>
</dbReference>
<evidence type="ECO:0000256" key="1">
    <source>
        <dbReference type="SAM" id="SignalP"/>
    </source>
</evidence>
<evidence type="ECO:0000313" key="2">
    <source>
        <dbReference type="EMBL" id="MDT0341969.1"/>
    </source>
</evidence>
<dbReference type="RefSeq" id="WP_311703102.1">
    <property type="nucleotide sequence ID" value="NZ_JAVREL010000002.1"/>
</dbReference>
<keyword evidence="3" id="KW-1185">Reference proteome</keyword>
<feature type="signal peptide" evidence="1">
    <location>
        <begin position="1"/>
        <end position="27"/>
    </location>
</feature>